<reference evidence="1 2" key="1">
    <citation type="submission" date="2013-07" db="EMBL/GenBank/DDBJ databases">
        <authorList>
            <person name="Weinstock G."/>
            <person name="Sodergren E."/>
            <person name="Wylie T."/>
            <person name="Fulton L."/>
            <person name="Fulton R."/>
            <person name="Fronick C."/>
            <person name="O'Laughlin M."/>
            <person name="Godfrey J."/>
            <person name="Miner T."/>
            <person name="Herter B."/>
            <person name="Appelbaum E."/>
            <person name="Cordes M."/>
            <person name="Lek S."/>
            <person name="Wollam A."/>
            <person name="Pepin K.H."/>
            <person name="Palsikar V.B."/>
            <person name="Mitreva M."/>
            <person name="Wilson R.K."/>
        </authorList>
    </citation>
    <scope>NUCLEOTIDE SEQUENCE [LARGE SCALE GENOMIC DNA]</scope>
    <source>
        <strain evidence="1 2">ATCC 27760</strain>
    </source>
</reference>
<evidence type="ECO:0000313" key="1">
    <source>
        <dbReference type="EMBL" id="ERJ97375.1"/>
    </source>
</evidence>
<dbReference type="AlphaFoldDB" id="U2KZ26"/>
<dbReference type="STRING" id="411473.RUMCAL_00158"/>
<proteinExistence type="predicted"/>
<evidence type="ECO:0000313" key="2">
    <source>
        <dbReference type="Proteomes" id="UP000016662"/>
    </source>
</evidence>
<name>U2KZ26_9FIRM</name>
<dbReference type="HOGENOM" id="CLU_2467134_0_0_9"/>
<comment type="caution">
    <text evidence="1">The sequence shown here is derived from an EMBL/GenBank/DDBJ whole genome shotgun (WGS) entry which is preliminary data.</text>
</comment>
<sequence length="88" mass="10125">MEVKSMFVTFDTKIGNKEMFNDFLTSGKGIFSKNQKDVHNTLEEYLLNDEIIDGDAISQDWFPNINSNIFISHSHLDEEYVIAFAGCR</sequence>
<protein>
    <submittedName>
        <fullName evidence="1">Uncharacterized protein</fullName>
    </submittedName>
</protein>
<accession>U2KZ26</accession>
<organism evidence="1 2">
    <name type="scientific">Ruminococcus callidus ATCC 27760</name>
    <dbReference type="NCBI Taxonomy" id="411473"/>
    <lineage>
        <taxon>Bacteria</taxon>
        <taxon>Bacillati</taxon>
        <taxon>Bacillota</taxon>
        <taxon>Clostridia</taxon>
        <taxon>Eubacteriales</taxon>
        <taxon>Oscillospiraceae</taxon>
        <taxon>Ruminococcus</taxon>
    </lineage>
</organism>
<dbReference type="Proteomes" id="UP000016662">
    <property type="component" value="Unassembled WGS sequence"/>
</dbReference>
<dbReference type="EMBL" id="AWVF01000026">
    <property type="protein sequence ID" value="ERJ97375.1"/>
    <property type="molecule type" value="Genomic_DNA"/>
</dbReference>
<keyword evidence="2" id="KW-1185">Reference proteome</keyword>
<dbReference type="PATRIC" id="fig|411473.3.peg.140"/>
<gene>
    <name evidence="1" type="ORF">RUMCAL_00158</name>
</gene>